<dbReference type="SMART" id="SM00079">
    <property type="entry name" value="PBPe"/>
    <property type="match status" value="1"/>
</dbReference>
<evidence type="ECO:0000256" key="17">
    <source>
        <dbReference type="ARBA" id="ARBA00023303"/>
    </source>
</evidence>
<comment type="caution">
    <text evidence="27">The sequence shown here is derived from an EMBL/GenBank/DDBJ whole genome shotgun (WGS) entry which is preliminary data.</text>
</comment>
<keyword evidence="10 23" id="KW-0406">Ion transport</keyword>
<dbReference type="GO" id="GO:0045211">
    <property type="term" value="C:postsynaptic membrane"/>
    <property type="evidence" value="ECO:0007669"/>
    <property type="project" value="UniProtKB-SubCell"/>
</dbReference>
<evidence type="ECO:0000256" key="23">
    <source>
        <dbReference type="RuleBase" id="RU367118"/>
    </source>
</evidence>
<evidence type="ECO:0000256" key="2">
    <source>
        <dbReference type="ARBA" id="ARBA00022448"/>
    </source>
</evidence>
<keyword evidence="8 23" id="KW-1133">Transmembrane helix</keyword>
<feature type="non-terminal residue" evidence="27">
    <location>
        <position position="1"/>
    </location>
</feature>
<reference evidence="27" key="2">
    <citation type="submission" date="2004-02" db="EMBL/GenBank/DDBJ databases">
        <authorList>
            <consortium name="Genoscope"/>
            <consortium name="Whitehead Institute Centre for Genome Research"/>
        </authorList>
    </citation>
    <scope>NUCLEOTIDE SEQUENCE</scope>
</reference>
<evidence type="ECO:0000256" key="15">
    <source>
        <dbReference type="ARBA" id="ARBA00023257"/>
    </source>
</evidence>
<dbReference type="InterPro" id="IPR001320">
    <property type="entry name" value="Iontro_rcpt_C"/>
</dbReference>
<keyword evidence="5" id="KW-0732">Signal</keyword>
<name>Q4STZ2_TETNG</name>
<keyword evidence="12 22" id="KW-1015">Disulfide bond</keyword>
<evidence type="ECO:0000256" key="1">
    <source>
        <dbReference type="ARBA" id="ARBA00004651"/>
    </source>
</evidence>
<proteinExistence type="inferred from homology"/>
<dbReference type="SUPFAM" id="SSF53822">
    <property type="entry name" value="Periplasmic binding protein-like I"/>
    <property type="match status" value="1"/>
</dbReference>
<dbReference type="InterPro" id="IPR015683">
    <property type="entry name" value="Ionotropic_Glu_rcpt"/>
</dbReference>
<keyword evidence="4 23" id="KW-0812">Transmembrane</keyword>
<evidence type="ECO:0000256" key="9">
    <source>
        <dbReference type="ARBA" id="ARBA00023018"/>
    </source>
</evidence>
<evidence type="ECO:0000313" key="27">
    <source>
        <dbReference type="EMBL" id="CAF95890.1"/>
    </source>
</evidence>
<evidence type="ECO:0000256" key="14">
    <source>
        <dbReference type="ARBA" id="ARBA00023180"/>
    </source>
</evidence>
<keyword evidence="9 23" id="KW-0770">Synapse</keyword>
<keyword evidence="13 23" id="KW-0675">Receptor</keyword>
<dbReference type="PANTHER" id="PTHR18966">
    <property type="entry name" value="IONOTROPIC GLUTAMATE RECEPTOR"/>
    <property type="match status" value="1"/>
</dbReference>
<keyword evidence="2 23" id="KW-0813">Transport</keyword>
<dbReference type="Gene3D" id="1.10.287.70">
    <property type="match status" value="1"/>
</dbReference>
<evidence type="ECO:0000256" key="21">
    <source>
        <dbReference type="PIRSR" id="PIRSR601508-2"/>
    </source>
</evidence>
<evidence type="ECO:0000256" key="16">
    <source>
        <dbReference type="ARBA" id="ARBA00023286"/>
    </source>
</evidence>
<dbReference type="GO" id="GO:0038023">
    <property type="term" value="F:signaling receptor activity"/>
    <property type="evidence" value="ECO:0007669"/>
    <property type="project" value="InterPro"/>
</dbReference>
<evidence type="ECO:0000256" key="13">
    <source>
        <dbReference type="ARBA" id="ARBA00023170"/>
    </source>
</evidence>
<evidence type="ECO:0000256" key="11">
    <source>
        <dbReference type="ARBA" id="ARBA00023136"/>
    </source>
</evidence>
<keyword evidence="14" id="KW-0325">Glycoprotein</keyword>
<feature type="transmembrane region" description="Helical" evidence="23">
    <location>
        <begin position="912"/>
        <end position="937"/>
    </location>
</feature>
<dbReference type="InterPro" id="IPR019594">
    <property type="entry name" value="Glu/Gly-bd"/>
</dbReference>
<dbReference type="FunFam" id="3.40.190.10:FF:000045">
    <property type="entry name" value="Putative glutamate receptor ionotropic NMDA 3A"/>
    <property type="match status" value="1"/>
</dbReference>
<keyword evidence="16 23" id="KW-1071">Ligand-gated ion channel</keyword>
<comment type="catalytic activity">
    <reaction evidence="18">
        <text>Na(+)(in) = Na(+)(out)</text>
        <dbReference type="Rhea" id="RHEA:34963"/>
        <dbReference type="ChEBI" id="CHEBI:29101"/>
    </reaction>
</comment>
<feature type="region of interest" description="Disordered" evidence="24">
    <location>
        <begin position="1"/>
        <end position="50"/>
    </location>
</feature>
<evidence type="ECO:0000256" key="5">
    <source>
        <dbReference type="ARBA" id="ARBA00022729"/>
    </source>
</evidence>
<accession>Q4STZ2</accession>
<protein>
    <recommendedName>
        <fullName evidence="23">Glutamate receptor</fullName>
    </recommendedName>
</protein>
<evidence type="ECO:0000256" key="12">
    <source>
        <dbReference type="ARBA" id="ARBA00023157"/>
    </source>
</evidence>
<evidence type="ECO:0000256" key="10">
    <source>
        <dbReference type="ARBA" id="ARBA00023065"/>
    </source>
</evidence>
<feature type="binding site" evidence="20">
    <location>
        <position position="551"/>
    </location>
    <ligand>
        <name>L-glutamate</name>
        <dbReference type="ChEBI" id="CHEBI:29985"/>
    </ligand>
</feature>
<feature type="disulfide bond" evidence="22">
    <location>
        <begin position="837"/>
        <end position="891"/>
    </location>
</feature>
<keyword evidence="7" id="KW-0460">Magnesium</keyword>
<dbReference type="KEGG" id="tng:GSTEN00012706G001"/>
<dbReference type="FunFam" id="3.40.190.10:FF:000066">
    <property type="entry name" value="Glutamate receptor ionotropic, NMDA 3A"/>
    <property type="match status" value="1"/>
</dbReference>
<sequence>MAALRNLRMLARTPPAKKAQRWHPSHQPSPSTSSDTVCTPPEFKGRGRSSPVALGGFLSLPPERIKADSQQRDALFTLQSRNGFHLQMSARVPPSTLGSLLLAVLQGKDGDKAIPGESSWGGAAVICPGWEEGGDGLLSNLQTHSGSNWHLWDIINLTRISEGGDRRGEASEERREDQREEEALKILSTRFLRSPSPISSVVLLGSDPECVSSVLRAAQRMAPSLPALQWIMGFPLSPDSLHTLGGPLGLLAYGEVGRKPISFYIRDALQLISRAFSAATTVRPELALVQNVVNCYEKQNRNEKPSPGQHLSRFLSNTSFSGATGMIQVDSGLSRVLTSQLFHVWSLKRGALGQPAWVTVGQWTRGGLELEGGILGLVGGFRNSPGKGLGAGVRGGDGYGDAKAAGRWRPGLSVEGHRLRVVTLVEHPFVFTREVDEDGMCPAGQLCLDPRTNRSDVIQGLFNQLRNPNSTAPDWDGTDLPEDLRKCCYGYCIDLLEKLAEDMGFTFDLYIVGDGKYGALSGTGRWTGLVGDLLSGTADMAVTSFSINSARSRVIDFTSPFYSTSLGILVRSKDTAAPIGAFMWPLHWSMWVGIFVTLHLTALFLTLYEWNSPFGMTPHGRNRLRVFSYSSALNLCYAILFGRTVATKTPKCWTGRFLMNLWAIFCLLVLSSYTANLAAVMVGEKTFEQVSGIHDDKVRLKSCRAHTMHTHAGESHTQTSSFARDYEKADPPSPLGVWSEDVWSRTSTVNPSSLFRPVSLPQLHHPSLGFRFGTVRESSAEDYMKKSFPEMHDYMRRYNQPTTPEGVHMLKTDPPTLDAFIMDKALLDFEVSIDADCKLLTVGKPFAIEGYGIGLPQGSPLTRNVSEFVSRYKSDGFMDMLHDKWYKVVPCGKRVFAATETLQMGIQHFSGLFVLLCIGVGGALLTLAGEHTFYHLVIPRLRRTQSLQYWLHTSQ</sequence>
<dbReference type="Gene3D" id="3.40.190.10">
    <property type="entry name" value="Periplasmic binding protein-like II"/>
    <property type="match status" value="2"/>
</dbReference>
<dbReference type="EMBL" id="CAAE01014066">
    <property type="protein sequence ID" value="CAF95890.1"/>
    <property type="molecule type" value="Genomic_DNA"/>
</dbReference>
<comment type="catalytic activity">
    <reaction evidence="19">
        <text>Ca(2+)(in) = Ca(2+)(out)</text>
        <dbReference type="Rhea" id="RHEA:29671"/>
        <dbReference type="ChEBI" id="CHEBI:29108"/>
    </reaction>
</comment>
<feature type="domain" description="Ionotropic glutamate receptor C-terminal" evidence="25">
    <location>
        <begin position="474"/>
        <end position="888"/>
    </location>
</feature>
<evidence type="ECO:0000256" key="18">
    <source>
        <dbReference type="ARBA" id="ARBA00036239"/>
    </source>
</evidence>
<evidence type="ECO:0000259" key="25">
    <source>
        <dbReference type="SMART" id="SM00079"/>
    </source>
</evidence>
<dbReference type="Pfam" id="PF10613">
    <property type="entry name" value="Lig_chan-Glu_bd"/>
    <property type="match status" value="1"/>
</dbReference>
<dbReference type="PRINTS" id="PR00177">
    <property type="entry name" value="NMDARECEPTOR"/>
</dbReference>
<dbReference type="InterPro" id="IPR001508">
    <property type="entry name" value="Iono_Glu_rcpt_met"/>
</dbReference>
<dbReference type="SUPFAM" id="SSF53850">
    <property type="entry name" value="Periplasmic binding protein-like II"/>
    <property type="match status" value="1"/>
</dbReference>
<feature type="site" description="Crucial to convey clamshell closure to channel opening" evidence="21">
    <location>
        <position position="690"/>
    </location>
</feature>
<keyword evidence="15 23" id="KW-0628">Postsynaptic cell membrane</keyword>
<evidence type="ECO:0000256" key="3">
    <source>
        <dbReference type="ARBA" id="ARBA00022475"/>
    </source>
</evidence>
<gene>
    <name evidence="27" type="ORF">GSTENG00012706001</name>
</gene>
<organism evidence="27">
    <name type="scientific">Tetraodon nigroviridis</name>
    <name type="common">Spotted green pufferfish</name>
    <name type="synonym">Chelonodon nigroviridis</name>
    <dbReference type="NCBI Taxonomy" id="99883"/>
    <lineage>
        <taxon>Eukaryota</taxon>
        <taxon>Metazoa</taxon>
        <taxon>Chordata</taxon>
        <taxon>Craniata</taxon>
        <taxon>Vertebrata</taxon>
        <taxon>Euteleostomi</taxon>
        <taxon>Actinopterygii</taxon>
        <taxon>Neopterygii</taxon>
        <taxon>Teleostei</taxon>
        <taxon>Neoteleostei</taxon>
        <taxon>Acanthomorphata</taxon>
        <taxon>Eupercaria</taxon>
        <taxon>Tetraodontiformes</taxon>
        <taxon>Tetradontoidea</taxon>
        <taxon>Tetraodontidae</taxon>
        <taxon>Tetraodon</taxon>
    </lineage>
</organism>
<keyword evidence="3 23" id="KW-1003">Cell membrane</keyword>
<evidence type="ECO:0000256" key="22">
    <source>
        <dbReference type="PIRSR" id="PIRSR601508-3"/>
    </source>
</evidence>
<evidence type="ECO:0000256" key="20">
    <source>
        <dbReference type="PIRSR" id="PIRSR601508-1"/>
    </source>
</evidence>
<feature type="transmembrane region" description="Helical" evidence="23">
    <location>
        <begin position="588"/>
        <end position="607"/>
    </location>
</feature>
<feature type="transmembrane region" description="Helical" evidence="23">
    <location>
        <begin position="658"/>
        <end position="682"/>
    </location>
</feature>
<evidence type="ECO:0000256" key="8">
    <source>
        <dbReference type="ARBA" id="ARBA00022989"/>
    </source>
</evidence>
<dbReference type="InterPro" id="IPR028082">
    <property type="entry name" value="Peripla_BP_I"/>
</dbReference>
<feature type="binding site" evidence="20">
    <location>
        <position position="546"/>
    </location>
    <ligand>
        <name>L-glutamate</name>
        <dbReference type="ChEBI" id="CHEBI:29985"/>
    </ligand>
</feature>
<reference evidence="27" key="1">
    <citation type="journal article" date="2004" name="Nature">
        <title>Genome duplication in the teleost fish Tetraodon nigroviridis reveals the early vertebrate proto-karyotype.</title>
        <authorList>
            <person name="Jaillon O."/>
            <person name="Aury J.-M."/>
            <person name="Brunet F."/>
            <person name="Petit J.-L."/>
            <person name="Stange-Thomann N."/>
            <person name="Mauceli E."/>
            <person name="Bouneau L."/>
            <person name="Fischer C."/>
            <person name="Ozouf-Costaz C."/>
            <person name="Bernot A."/>
            <person name="Nicaud S."/>
            <person name="Jaffe D."/>
            <person name="Fisher S."/>
            <person name="Lutfalla G."/>
            <person name="Dossat C."/>
            <person name="Segurens B."/>
            <person name="Dasilva C."/>
            <person name="Salanoubat M."/>
            <person name="Levy M."/>
            <person name="Boudet N."/>
            <person name="Castellano S."/>
            <person name="Anthouard V."/>
            <person name="Jubin C."/>
            <person name="Castelli V."/>
            <person name="Katinka M."/>
            <person name="Vacherie B."/>
            <person name="Biemont C."/>
            <person name="Skalli Z."/>
            <person name="Cattolico L."/>
            <person name="Poulain J."/>
            <person name="De Berardinis V."/>
            <person name="Cruaud C."/>
            <person name="Duprat S."/>
            <person name="Brottier P."/>
            <person name="Coutanceau J.-P."/>
            <person name="Gouzy J."/>
            <person name="Parra G."/>
            <person name="Lardier G."/>
            <person name="Chapple C."/>
            <person name="McKernan K.J."/>
            <person name="McEwan P."/>
            <person name="Bosak S."/>
            <person name="Kellis M."/>
            <person name="Volff J.-N."/>
            <person name="Guigo R."/>
            <person name="Zody M.C."/>
            <person name="Mesirov J."/>
            <person name="Lindblad-Toh K."/>
            <person name="Birren B."/>
            <person name="Nusbaum C."/>
            <person name="Kahn D."/>
            <person name="Robinson-Rechavi M."/>
            <person name="Laudet V."/>
            <person name="Schachter V."/>
            <person name="Quetier F."/>
            <person name="Saurin W."/>
            <person name="Scarpelli C."/>
            <person name="Wincker P."/>
            <person name="Lander E.S."/>
            <person name="Weissenbach J."/>
            <person name="Roest Crollius H."/>
        </authorList>
    </citation>
    <scope>NUCLEOTIDE SEQUENCE [LARGE SCALE GENOMIC DNA]</scope>
</reference>
<dbReference type="OrthoDB" id="5984008at2759"/>
<dbReference type="Pfam" id="PF00060">
    <property type="entry name" value="Lig_chan"/>
    <property type="match status" value="1"/>
</dbReference>
<evidence type="ECO:0000259" key="26">
    <source>
        <dbReference type="SMART" id="SM00918"/>
    </source>
</evidence>
<evidence type="ECO:0000256" key="19">
    <source>
        <dbReference type="ARBA" id="ARBA00036634"/>
    </source>
</evidence>
<feature type="domain" description="Ionotropic glutamate receptor L-glutamate and glycine-binding" evidence="26">
    <location>
        <begin position="473"/>
        <end position="535"/>
    </location>
</feature>
<dbReference type="SMART" id="SM00918">
    <property type="entry name" value="Lig_chan-Glu_bd"/>
    <property type="match status" value="1"/>
</dbReference>
<evidence type="ECO:0000256" key="6">
    <source>
        <dbReference type="ARBA" id="ARBA00022837"/>
    </source>
</evidence>
<evidence type="ECO:0000256" key="4">
    <source>
        <dbReference type="ARBA" id="ARBA00022692"/>
    </source>
</evidence>
<comment type="subcellular location">
    <subcellularLocation>
        <location evidence="1">Cell membrane</location>
        <topology evidence="1">Multi-pass membrane protein</topology>
    </subcellularLocation>
    <subcellularLocation>
        <location evidence="23">Postsynaptic cell membrane</location>
        <topology evidence="23">Multi-pass membrane protein</topology>
    </subcellularLocation>
</comment>
<keyword evidence="17 23" id="KW-0407">Ion channel</keyword>
<dbReference type="GO" id="GO:0015276">
    <property type="term" value="F:ligand-gated monoatomic ion channel activity"/>
    <property type="evidence" value="ECO:0007669"/>
    <property type="project" value="InterPro"/>
</dbReference>
<comment type="function">
    <text evidence="23">Receptor for glutamate that functions as a ligand-gated ion channel in the central nervous system and plays an important role in excitatory synaptic transmission. L-glutamate acts as an excitatory neurotransmitter at many synapses in the central nervous system.</text>
</comment>
<feature type="transmembrane region" description="Helical" evidence="23">
    <location>
        <begin position="627"/>
        <end position="646"/>
    </location>
</feature>
<dbReference type="CDD" id="cd13720">
    <property type="entry name" value="PBP2_iGluR_NMDA_Nr3"/>
    <property type="match status" value="1"/>
</dbReference>
<feature type="binding site" evidence="20">
    <location>
        <position position="823"/>
    </location>
    <ligand>
        <name>L-glutamate</name>
        <dbReference type="ChEBI" id="CHEBI:29985"/>
    </ligand>
</feature>
<evidence type="ECO:0000256" key="7">
    <source>
        <dbReference type="ARBA" id="ARBA00022842"/>
    </source>
</evidence>
<evidence type="ECO:0000256" key="24">
    <source>
        <dbReference type="SAM" id="MobiDB-lite"/>
    </source>
</evidence>
<feature type="compositionally biased region" description="Low complexity" evidence="24">
    <location>
        <begin position="25"/>
        <end position="34"/>
    </location>
</feature>
<comment type="similarity">
    <text evidence="23">Belongs to the glutamate-gated ion channel (TC 1.A.10.1) family.</text>
</comment>
<keyword evidence="6" id="KW-0106">Calcium</keyword>
<dbReference type="AlphaFoldDB" id="Q4STZ2"/>
<keyword evidence="11 23" id="KW-0472">Membrane</keyword>